<proteinExistence type="predicted"/>
<protein>
    <submittedName>
        <fullName evidence="6">TetR family transcriptional regulator</fullName>
    </submittedName>
</protein>
<dbReference type="RefSeq" id="WP_045161824.1">
    <property type="nucleotide sequence ID" value="NZ_JYHV01000015.1"/>
</dbReference>
<keyword evidence="3" id="KW-0804">Transcription</keyword>
<comment type="caution">
    <text evidence="6">The sequence shown here is derived from an EMBL/GenBank/DDBJ whole genome shotgun (WGS) entry which is preliminary data.</text>
</comment>
<dbReference type="SUPFAM" id="SSF46689">
    <property type="entry name" value="Homeodomain-like"/>
    <property type="match status" value="1"/>
</dbReference>
<dbReference type="PATRIC" id="fig|316.101.peg.833"/>
<reference evidence="6 7" key="1">
    <citation type="submission" date="2015-02" db="EMBL/GenBank/DDBJ databases">
        <title>Draft genome sequence of Pseudomonas stutzeri NT0128 isolated from wheat (Triticum turgidum) rhizosphere.</title>
        <authorList>
            <person name="Tovi N."/>
            <person name="Frenk S."/>
            <person name="Hadar Y."/>
            <person name="Minz D."/>
        </authorList>
    </citation>
    <scope>NUCLEOTIDE SEQUENCE [LARGE SCALE GENOMIC DNA]</scope>
    <source>
        <strain evidence="6 7">NT0128</strain>
    </source>
</reference>
<sequence length="188" mass="20640">MRYSEDHKAQTRQRIVEEAARRFRRDGVHATGLQTLMKALDLTHGGFYAHFKSKDELVEEALRYCASELDEITTSSLSGDQPLATFIRHYLSKGHRATPAQGCPFPTLSAELGQRGQASPVTDESVSNRLAQIGAHLEDDQHAAMVLSALVGALMLSRSVVDPQLSDRLLEDTRASLLKLTGADIPQS</sequence>
<dbReference type="PROSITE" id="PS50977">
    <property type="entry name" value="HTH_TETR_2"/>
    <property type="match status" value="1"/>
</dbReference>
<keyword evidence="1" id="KW-0805">Transcription regulation</keyword>
<dbReference type="InterPro" id="IPR001647">
    <property type="entry name" value="HTH_TetR"/>
</dbReference>
<dbReference type="InterPro" id="IPR009057">
    <property type="entry name" value="Homeodomain-like_sf"/>
</dbReference>
<dbReference type="AlphaFoldDB" id="A0A0D9AMM4"/>
<dbReference type="Pfam" id="PF00440">
    <property type="entry name" value="TetR_N"/>
    <property type="match status" value="1"/>
</dbReference>
<evidence type="ECO:0000259" key="5">
    <source>
        <dbReference type="PROSITE" id="PS50977"/>
    </source>
</evidence>
<organism evidence="6 7">
    <name type="scientific">Stutzerimonas stutzeri</name>
    <name type="common">Pseudomonas stutzeri</name>
    <dbReference type="NCBI Taxonomy" id="316"/>
    <lineage>
        <taxon>Bacteria</taxon>
        <taxon>Pseudomonadati</taxon>
        <taxon>Pseudomonadota</taxon>
        <taxon>Gammaproteobacteria</taxon>
        <taxon>Pseudomonadales</taxon>
        <taxon>Pseudomonadaceae</taxon>
        <taxon>Stutzerimonas</taxon>
    </lineage>
</organism>
<evidence type="ECO:0000313" key="6">
    <source>
        <dbReference type="EMBL" id="KJH82280.1"/>
    </source>
</evidence>
<evidence type="ECO:0000256" key="1">
    <source>
        <dbReference type="ARBA" id="ARBA00023015"/>
    </source>
</evidence>
<dbReference type="Proteomes" id="UP000032487">
    <property type="component" value="Unassembled WGS sequence"/>
</dbReference>
<feature type="domain" description="HTH tetR-type" evidence="5">
    <location>
        <begin position="9"/>
        <end position="69"/>
    </location>
</feature>
<name>A0A0D9AMM4_STUST</name>
<keyword evidence="2 4" id="KW-0238">DNA-binding</keyword>
<dbReference type="InterPro" id="IPR036271">
    <property type="entry name" value="Tet_transcr_reg_TetR-rel_C_sf"/>
</dbReference>
<evidence type="ECO:0000256" key="4">
    <source>
        <dbReference type="PROSITE-ProRule" id="PRU00335"/>
    </source>
</evidence>
<dbReference type="PANTHER" id="PTHR47506">
    <property type="entry name" value="TRANSCRIPTIONAL REGULATORY PROTEIN"/>
    <property type="match status" value="1"/>
</dbReference>
<evidence type="ECO:0000256" key="2">
    <source>
        <dbReference type="ARBA" id="ARBA00023125"/>
    </source>
</evidence>
<dbReference type="EMBL" id="JYHV01000015">
    <property type="protein sequence ID" value="KJH82280.1"/>
    <property type="molecule type" value="Genomic_DNA"/>
</dbReference>
<dbReference type="Gene3D" id="1.10.10.60">
    <property type="entry name" value="Homeodomain-like"/>
    <property type="match status" value="1"/>
</dbReference>
<dbReference type="Gene3D" id="1.10.357.10">
    <property type="entry name" value="Tetracycline Repressor, domain 2"/>
    <property type="match status" value="1"/>
</dbReference>
<feature type="DNA-binding region" description="H-T-H motif" evidence="4">
    <location>
        <begin position="32"/>
        <end position="51"/>
    </location>
</feature>
<dbReference type="PANTHER" id="PTHR47506:SF7">
    <property type="entry name" value="TRANSCRIPTIONAL REGULATORY PROTEIN"/>
    <property type="match status" value="1"/>
</dbReference>
<gene>
    <name evidence="6" type="ORF">UF78_09040</name>
</gene>
<accession>A0A0D9AMM4</accession>
<evidence type="ECO:0000256" key="3">
    <source>
        <dbReference type="ARBA" id="ARBA00023163"/>
    </source>
</evidence>
<dbReference type="OrthoDB" id="9798857at2"/>
<evidence type="ECO:0000313" key="7">
    <source>
        <dbReference type="Proteomes" id="UP000032487"/>
    </source>
</evidence>
<dbReference type="SUPFAM" id="SSF48498">
    <property type="entry name" value="Tetracyclin repressor-like, C-terminal domain"/>
    <property type="match status" value="1"/>
</dbReference>
<dbReference type="GO" id="GO:0003677">
    <property type="term" value="F:DNA binding"/>
    <property type="evidence" value="ECO:0007669"/>
    <property type="project" value="UniProtKB-UniRule"/>
</dbReference>